<dbReference type="InterPro" id="IPR023753">
    <property type="entry name" value="FAD/NAD-binding_dom"/>
</dbReference>
<protein>
    <submittedName>
        <fullName evidence="6">Pyridine nucleotide-disulphide oxidoreductase</fullName>
    </submittedName>
</protein>
<dbReference type="Pfam" id="PF07992">
    <property type="entry name" value="Pyr_redox_2"/>
    <property type="match status" value="1"/>
</dbReference>
<name>A0A1M6KT80_9BRAD</name>
<dbReference type="InterPro" id="IPR037092">
    <property type="entry name" value="FlavoCytC_S_DH_flav-bd_sf"/>
</dbReference>
<evidence type="ECO:0000313" key="7">
    <source>
        <dbReference type="Proteomes" id="UP000189935"/>
    </source>
</evidence>
<evidence type="ECO:0000259" key="4">
    <source>
        <dbReference type="Pfam" id="PF09242"/>
    </source>
</evidence>
<dbReference type="InterPro" id="IPR052541">
    <property type="entry name" value="SQRD"/>
</dbReference>
<dbReference type="SUPFAM" id="SSF55424">
    <property type="entry name" value="FAD/NAD-linked reductases, dimerisation (C-terminal) domain"/>
    <property type="match status" value="1"/>
</dbReference>
<evidence type="ECO:0000259" key="3">
    <source>
        <dbReference type="Pfam" id="PF07992"/>
    </source>
</evidence>
<feature type="domain" description="Sulfide dehydrogenase [flavocytochrome c] flavoprotein chain central" evidence="5">
    <location>
        <begin position="164"/>
        <end position="279"/>
    </location>
</feature>
<dbReference type="InterPro" id="IPR036188">
    <property type="entry name" value="FAD/NAD-bd_sf"/>
</dbReference>
<dbReference type="InterPro" id="IPR049386">
    <property type="entry name" value="FCSD_central"/>
</dbReference>
<dbReference type="RefSeq" id="WP_079537230.1">
    <property type="nucleotide sequence ID" value="NZ_LT670844.1"/>
</dbReference>
<dbReference type="GO" id="GO:0016491">
    <property type="term" value="F:oxidoreductase activity"/>
    <property type="evidence" value="ECO:0007669"/>
    <property type="project" value="InterPro"/>
</dbReference>
<dbReference type="Pfam" id="PF09242">
    <property type="entry name" value="FCSD-flav_bind"/>
    <property type="match status" value="1"/>
</dbReference>
<evidence type="ECO:0000313" key="6">
    <source>
        <dbReference type="EMBL" id="SHJ62112.1"/>
    </source>
</evidence>
<dbReference type="Pfam" id="PF21706">
    <property type="entry name" value="FCSD_central"/>
    <property type="match status" value="1"/>
</dbReference>
<feature type="domain" description="Flavocytochrome c sulphide dehydrogenase flavin-binding" evidence="4">
    <location>
        <begin position="356"/>
        <end position="421"/>
    </location>
</feature>
<accession>A0A1M6KT80</accession>
<dbReference type="Gene3D" id="3.50.50.60">
    <property type="entry name" value="FAD/NAD(P)-binding domain"/>
    <property type="match status" value="2"/>
</dbReference>
<dbReference type="InterPro" id="IPR016156">
    <property type="entry name" value="FAD/NAD-linked_Rdtase_dimer_sf"/>
</dbReference>
<feature type="domain" description="FAD/NAD(P)-binding" evidence="3">
    <location>
        <begin position="33"/>
        <end position="150"/>
    </location>
</feature>
<dbReference type="Proteomes" id="UP000189935">
    <property type="component" value="Chromosome I"/>
</dbReference>
<dbReference type="AlphaFoldDB" id="A0A1M6KT80"/>
<gene>
    <name evidence="6" type="ORF">SAMN05444159_1071</name>
</gene>
<evidence type="ECO:0000259" key="5">
    <source>
        <dbReference type="Pfam" id="PF21706"/>
    </source>
</evidence>
<dbReference type="SUPFAM" id="SSF51905">
    <property type="entry name" value="FAD/NAD(P)-binding domain"/>
    <property type="match status" value="2"/>
</dbReference>
<keyword evidence="1" id="KW-0285">Flavoprotein</keyword>
<dbReference type="OrthoDB" id="9802771at2"/>
<dbReference type="Gene3D" id="3.90.760.10">
    <property type="entry name" value="Flavocytochrome c sulphide dehydrogenase, flavin-binding domain"/>
    <property type="match status" value="1"/>
</dbReference>
<dbReference type="GO" id="GO:0050660">
    <property type="term" value="F:flavin adenine dinucleotide binding"/>
    <property type="evidence" value="ECO:0007669"/>
    <property type="project" value="InterPro"/>
</dbReference>
<proteinExistence type="predicted"/>
<dbReference type="PANTHER" id="PTHR43755:SF1">
    <property type="entry name" value="FAD-DEPENDENT PYRIDINE NUCLEOTIDE-DISULPHIDE OXIDOREDUCTASE"/>
    <property type="match status" value="1"/>
</dbReference>
<evidence type="ECO:0000256" key="1">
    <source>
        <dbReference type="ARBA" id="ARBA00022630"/>
    </source>
</evidence>
<organism evidence="6 7">
    <name type="scientific">Bradyrhizobium lablabi</name>
    <dbReference type="NCBI Taxonomy" id="722472"/>
    <lineage>
        <taxon>Bacteria</taxon>
        <taxon>Pseudomonadati</taxon>
        <taxon>Pseudomonadota</taxon>
        <taxon>Alphaproteobacteria</taxon>
        <taxon>Hyphomicrobiales</taxon>
        <taxon>Nitrobacteraceae</taxon>
        <taxon>Bradyrhizobium</taxon>
    </lineage>
</organism>
<keyword evidence="2" id="KW-0274">FAD</keyword>
<dbReference type="PANTHER" id="PTHR43755">
    <property type="match status" value="1"/>
</dbReference>
<evidence type="ECO:0000256" key="2">
    <source>
        <dbReference type="ARBA" id="ARBA00022827"/>
    </source>
</evidence>
<dbReference type="InterPro" id="IPR015323">
    <property type="entry name" value="FlavoCytC_S_DH_flav-bd"/>
</dbReference>
<dbReference type="FunFam" id="3.50.50.60:FF:000234">
    <property type="entry name" value="Flavocytochrome C sulfide dehydrogenase"/>
    <property type="match status" value="1"/>
</dbReference>
<dbReference type="EMBL" id="LT670844">
    <property type="protein sequence ID" value="SHJ62112.1"/>
    <property type="molecule type" value="Genomic_DNA"/>
</dbReference>
<sequence length="422" mass="45282">MNCWTRREFGCIAGATCLTALTPRAVTGQAKARIVVIGGGVGGATVAKYLAMSTATVDVTLIEPKQHYTTCFFSSLYLAGLRSFESLIHGYEGLAQRYGISIVHDSAAIIDPVAKTVGLESGARLPYDRLVVAPGIAFKYGAIEGYDEAATQTLPHAWTAGPQTMLLRQQLESMEDGGVFVLVAPPNPFRCPPGPYERASLVAYYFKQYKPRAKILILDAKDNFFGQELFQDAWSRHYPGMIEWLPAQFTGGIKAVDVKGRSVKTAGDTFRAAVANVIPPQMAGQLAQDAGLADQSGWCPIDPMTFESKLQPGIHVVGDAASAGEMSKSAFASNSQAKVCAFAIAASLTGSERFPPHLFNACFTIVAPDDAMSSAIGYQAATGAIKISDFFLSKVGEDAETRRRLVREADGWYAAFTKDVFG</sequence>
<reference evidence="6 7" key="1">
    <citation type="submission" date="2016-11" db="EMBL/GenBank/DDBJ databases">
        <authorList>
            <person name="Jaros S."/>
            <person name="Januszkiewicz K."/>
            <person name="Wedrychowicz H."/>
        </authorList>
    </citation>
    <scope>NUCLEOTIDE SEQUENCE [LARGE SCALE GENOMIC DNA]</scope>
    <source>
        <strain evidence="6 7">GAS499</strain>
    </source>
</reference>